<gene>
    <name evidence="3" type="ORF">AArcSt11_10480</name>
</gene>
<evidence type="ECO:0000256" key="1">
    <source>
        <dbReference type="ARBA" id="ARBA00023002"/>
    </source>
</evidence>
<evidence type="ECO:0000313" key="3">
    <source>
        <dbReference type="EMBL" id="MCL9814078.1"/>
    </source>
</evidence>
<dbReference type="AlphaFoldDB" id="A0AAE3K5I8"/>
<keyword evidence="1" id="KW-0560">Oxidoreductase</keyword>
<protein>
    <submittedName>
        <fullName evidence="3">Aldo/keto reductase</fullName>
    </submittedName>
</protein>
<proteinExistence type="predicted"/>
<dbReference type="Gene3D" id="3.20.20.100">
    <property type="entry name" value="NADP-dependent oxidoreductase domain"/>
    <property type="match status" value="1"/>
</dbReference>
<dbReference type="SUPFAM" id="SSF51430">
    <property type="entry name" value="NAD(P)-linked oxidoreductase"/>
    <property type="match status" value="1"/>
</dbReference>
<evidence type="ECO:0000259" key="2">
    <source>
        <dbReference type="Pfam" id="PF00248"/>
    </source>
</evidence>
<dbReference type="GO" id="GO:0016491">
    <property type="term" value="F:oxidoreductase activity"/>
    <property type="evidence" value="ECO:0007669"/>
    <property type="project" value="UniProtKB-KW"/>
</dbReference>
<dbReference type="Pfam" id="PF00248">
    <property type="entry name" value="Aldo_ket_red"/>
    <property type="match status" value="1"/>
</dbReference>
<keyword evidence="4" id="KW-1185">Reference proteome</keyword>
<dbReference type="EMBL" id="JAKRVY010000005">
    <property type="protein sequence ID" value="MCL9814078.1"/>
    <property type="molecule type" value="Genomic_DNA"/>
</dbReference>
<organism evidence="3 4">
    <name type="scientific">Natranaeroarchaeum aerophilus</name>
    <dbReference type="NCBI Taxonomy" id="2917711"/>
    <lineage>
        <taxon>Archaea</taxon>
        <taxon>Methanobacteriati</taxon>
        <taxon>Methanobacteriota</taxon>
        <taxon>Stenosarchaea group</taxon>
        <taxon>Halobacteria</taxon>
        <taxon>Halobacteriales</taxon>
        <taxon>Natronoarchaeaceae</taxon>
        <taxon>Natranaeroarchaeum</taxon>
    </lineage>
</organism>
<feature type="domain" description="NADP-dependent oxidoreductase" evidence="2">
    <location>
        <begin position="16"/>
        <end position="312"/>
    </location>
</feature>
<accession>A0AAE3K5I8</accession>
<sequence length="321" mass="35943">MRTTPLGTTGEEVSSICLGPMIFGTEVDRETSFELLDRYYEAGGRFLDTANNYATWIKGYDEPQSEPLLGDWLDERGVREEMTIATKLGFNYGETSQSLAPEIVEQEIAGSLDRLGIDQIDLLYAHVDDFDTPQEATMRAFQRAIDAGHVRHLGASNFLGWRLARANRIAEEQGLTPYQCVQPRFSYYTPNRGADFGGQVSGTDELLSYAAHDDLTVLPYSPTLGGCYGREDRGVPEGYVNTENRVKRDIVDDIADEKDLNGNQIVLAWLLGRDQPTVPIIGVSTQEQLDQNLAALDVEFTADERRRLDSVEQMGIFPWRD</sequence>
<reference evidence="3 4" key="1">
    <citation type="journal article" date="2022" name="Syst. Appl. Microbiol.">
        <title>Natronocalculus amylovorans gen. nov., sp. nov., and Natranaeroarchaeum aerophilus sp. nov., dominant culturable amylolytic natronoarchaea from hypersaline soda lakes in southwestern Siberia.</title>
        <authorList>
            <person name="Sorokin D.Y."/>
            <person name="Elcheninov A.G."/>
            <person name="Khizhniak T.V."/>
            <person name="Koenen M."/>
            <person name="Bale N.J."/>
            <person name="Damste J.S.S."/>
            <person name="Kublanov I.V."/>
        </authorList>
    </citation>
    <scope>NUCLEOTIDE SEQUENCE [LARGE SCALE GENOMIC DNA]</scope>
    <source>
        <strain evidence="3 4">AArc-St1-1</strain>
    </source>
</reference>
<dbReference type="InterPro" id="IPR023210">
    <property type="entry name" value="NADP_OxRdtase_dom"/>
</dbReference>
<evidence type="ECO:0000313" key="4">
    <source>
        <dbReference type="Proteomes" id="UP001202674"/>
    </source>
</evidence>
<dbReference type="Proteomes" id="UP001202674">
    <property type="component" value="Unassembled WGS sequence"/>
</dbReference>
<dbReference type="InterPro" id="IPR050523">
    <property type="entry name" value="AKR_Detox_Biosynth"/>
</dbReference>
<dbReference type="InterPro" id="IPR036812">
    <property type="entry name" value="NAD(P)_OxRdtase_dom_sf"/>
</dbReference>
<dbReference type="PANTHER" id="PTHR43364">
    <property type="entry name" value="NADH-SPECIFIC METHYLGLYOXAL REDUCTASE-RELATED"/>
    <property type="match status" value="1"/>
</dbReference>
<dbReference type="RefSeq" id="WP_250596906.1">
    <property type="nucleotide sequence ID" value="NZ_JAKRVY010000005.1"/>
</dbReference>
<comment type="caution">
    <text evidence="3">The sequence shown here is derived from an EMBL/GenBank/DDBJ whole genome shotgun (WGS) entry which is preliminary data.</text>
</comment>
<name>A0AAE3K5I8_9EURY</name>
<dbReference type="PANTHER" id="PTHR43364:SF4">
    <property type="entry name" value="NAD(P)-LINKED OXIDOREDUCTASE SUPERFAMILY PROTEIN"/>
    <property type="match status" value="1"/>
</dbReference>